<feature type="domain" description="HIT" evidence="2">
    <location>
        <begin position="6"/>
        <end position="109"/>
    </location>
</feature>
<reference evidence="3 4" key="1">
    <citation type="submission" date="2018-03" db="EMBL/GenBank/DDBJ databases">
        <title>Genomic Encyclopedia of Archaeal and Bacterial Type Strains, Phase II (KMG-II): from individual species to whole genera.</title>
        <authorList>
            <person name="Goeker M."/>
        </authorList>
    </citation>
    <scope>NUCLEOTIDE SEQUENCE [LARGE SCALE GENOMIC DNA]</scope>
    <source>
        <strain evidence="3 4">DSM 100214</strain>
    </source>
</reference>
<evidence type="ECO:0000259" key="2">
    <source>
        <dbReference type="PROSITE" id="PS51084"/>
    </source>
</evidence>
<keyword evidence="3" id="KW-0378">Hydrolase</keyword>
<proteinExistence type="predicted"/>
<dbReference type="PROSITE" id="PS51084">
    <property type="entry name" value="HIT_2"/>
    <property type="match status" value="1"/>
</dbReference>
<dbReference type="GO" id="GO:0016787">
    <property type="term" value="F:hydrolase activity"/>
    <property type="evidence" value="ECO:0007669"/>
    <property type="project" value="UniProtKB-KW"/>
</dbReference>
<dbReference type="AlphaFoldDB" id="A0A2V3PLH6"/>
<dbReference type="InterPro" id="IPR011146">
    <property type="entry name" value="HIT-like"/>
</dbReference>
<dbReference type="InterPro" id="IPR036265">
    <property type="entry name" value="HIT-like_sf"/>
</dbReference>
<gene>
    <name evidence="3" type="ORF">CLV62_1313</name>
</gene>
<feature type="short sequence motif" description="Histidine triad motif" evidence="1">
    <location>
        <begin position="94"/>
        <end position="98"/>
    </location>
</feature>
<keyword evidence="4" id="KW-1185">Reference proteome</keyword>
<dbReference type="OrthoDB" id="9784774at2"/>
<comment type="caution">
    <text evidence="3">The sequence shown here is derived from an EMBL/GenBank/DDBJ whole genome shotgun (WGS) entry which is preliminary data.</text>
</comment>
<dbReference type="EMBL" id="QICL01000031">
    <property type="protein sequence ID" value="PXV60083.1"/>
    <property type="molecule type" value="Genomic_DNA"/>
</dbReference>
<dbReference type="Pfam" id="PF01230">
    <property type="entry name" value="HIT"/>
    <property type="match status" value="1"/>
</dbReference>
<organism evidence="3 4">
    <name type="scientific">Dysgonomonas alginatilytica</name>
    <dbReference type="NCBI Taxonomy" id="1605892"/>
    <lineage>
        <taxon>Bacteria</taxon>
        <taxon>Pseudomonadati</taxon>
        <taxon>Bacteroidota</taxon>
        <taxon>Bacteroidia</taxon>
        <taxon>Bacteroidales</taxon>
        <taxon>Dysgonomonadaceae</taxon>
        <taxon>Dysgonomonas</taxon>
    </lineage>
</organism>
<dbReference type="RefSeq" id="WP_110312134.1">
    <property type="nucleotide sequence ID" value="NZ_QICL01000031.1"/>
</dbReference>
<dbReference type="SUPFAM" id="SSF54197">
    <property type="entry name" value="HIT-like"/>
    <property type="match status" value="1"/>
</dbReference>
<accession>A0A2V3PLH6</accession>
<name>A0A2V3PLH6_9BACT</name>
<evidence type="ECO:0000313" key="3">
    <source>
        <dbReference type="EMBL" id="PXV60083.1"/>
    </source>
</evidence>
<evidence type="ECO:0000256" key="1">
    <source>
        <dbReference type="PROSITE-ProRule" id="PRU00464"/>
    </source>
</evidence>
<sequence length="140" mass="16073">MNNDCLYCTKNQTQKDLMIEICELSVSTVFLFKEQTYKGRCIVAYKGHATELYELKGQELLSFMQDVNLVARTIKDLFNPAKINYGAYSDKLPHLHIHLAPKYVDGADYGSIFAMNPQKVYMSDAEYTEMINLIKARLKS</sequence>
<protein>
    <submittedName>
        <fullName evidence="3">Diadenosine tetraphosphate (Ap4A) HIT family hydrolase</fullName>
    </submittedName>
</protein>
<dbReference type="Gene3D" id="3.30.428.10">
    <property type="entry name" value="HIT-like"/>
    <property type="match status" value="1"/>
</dbReference>
<evidence type="ECO:0000313" key="4">
    <source>
        <dbReference type="Proteomes" id="UP000247973"/>
    </source>
</evidence>
<dbReference type="Proteomes" id="UP000247973">
    <property type="component" value="Unassembled WGS sequence"/>
</dbReference>